<dbReference type="InParanoid" id="A0A2K3DKQ8"/>
<keyword evidence="10" id="KW-0862">Zinc</keyword>
<evidence type="ECO:0000256" key="16">
    <source>
        <dbReference type="ARBA" id="ARBA00048889"/>
    </source>
</evidence>
<dbReference type="SUPFAM" id="SSF144232">
    <property type="entry name" value="HIT/MYND zinc finger-like"/>
    <property type="match status" value="1"/>
</dbReference>
<dbReference type="GO" id="GO:0008270">
    <property type="term" value="F:zinc ion binding"/>
    <property type="evidence" value="ECO:0007669"/>
    <property type="project" value="UniProtKB-KW"/>
</dbReference>
<keyword evidence="5" id="KW-0808">Transferase</keyword>
<protein>
    <recommendedName>
        <fullName evidence="15">phytol kinase</fullName>
        <ecNumber evidence="15">2.7.1.182</ecNumber>
    </recommendedName>
</protein>
<evidence type="ECO:0000256" key="15">
    <source>
        <dbReference type="ARBA" id="ARBA00039024"/>
    </source>
</evidence>
<feature type="region of interest" description="Disordered" evidence="18">
    <location>
        <begin position="373"/>
        <end position="404"/>
    </location>
</feature>
<evidence type="ECO:0000256" key="5">
    <source>
        <dbReference type="ARBA" id="ARBA00022679"/>
    </source>
</evidence>
<evidence type="ECO:0000256" key="11">
    <source>
        <dbReference type="ARBA" id="ARBA00022946"/>
    </source>
</evidence>
<dbReference type="OrthoDB" id="5945798at2759"/>
<evidence type="ECO:0000256" key="17">
    <source>
        <dbReference type="PROSITE-ProRule" id="PRU00134"/>
    </source>
</evidence>
<evidence type="ECO:0000313" key="20">
    <source>
        <dbReference type="EMBL" id="PNW81116.1"/>
    </source>
</evidence>
<dbReference type="PROSITE" id="PS50865">
    <property type="entry name" value="ZF_MYND_2"/>
    <property type="match status" value="1"/>
</dbReference>
<keyword evidence="9" id="KW-0418">Kinase</keyword>
<evidence type="ECO:0000256" key="4">
    <source>
        <dbReference type="ARBA" id="ARBA00022640"/>
    </source>
</evidence>
<dbReference type="PANTHER" id="PTHR32523:SF8">
    <property type="entry name" value="DOLICHOL KINASE"/>
    <property type="match status" value="1"/>
</dbReference>
<dbReference type="EMBL" id="CM008968">
    <property type="protein sequence ID" value="PNW81116.1"/>
    <property type="molecule type" value="Genomic_DNA"/>
</dbReference>
<evidence type="ECO:0000259" key="19">
    <source>
        <dbReference type="PROSITE" id="PS50865"/>
    </source>
</evidence>
<evidence type="ECO:0000256" key="3">
    <source>
        <dbReference type="ARBA" id="ARBA00022528"/>
    </source>
</evidence>
<dbReference type="Proteomes" id="UP000006906">
    <property type="component" value="Chromosome 7"/>
</dbReference>
<evidence type="ECO:0000313" key="21">
    <source>
        <dbReference type="Proteomes" id="UP000006906"/>
    </source>
</evidence>
<dbReference type="InterPro" id="IPR002893">
    <property type="entry name" value="Znf_MYND"/>
</dbReference>
<dbReference type="EC" id="2.7.1.182" evidence="15"/>
<evidence type="ECO:0000256" key="2">
    <source>
        <dbReference type="ARBA" id="ARBA00010794"/>
    </source>
</evidence>
<dbReference type="GeneID" id="5718005"/>
<feature type="compositionally biased region" description="Low complexity" evidence="18">
    <location>
        <begin position="379"/>
        <end position="404"/>
    </location>
</feature>
<comment type="similarity">
    <text evidence="2">Belongs to the polyprenol kinase family.</text>
</comment>
<organism evidence="20 21">
    <name type="scientific">Chlamydomonas reinhardtii</name>
    <name type="common">Chlamydomonas smithii</name>
    <dbReference type="NCBI Taxonomy" id="3055"/>
    <lineage>
        <taxon>Eukaryota</taxon>
        <taxon>Viridiplantae</taxon>
        <taxon>Chlorophyta</taxon>
        <taxon>core chlorophytes</taxon>
        <taxon>Chlorophyceae</taxon>
        <taxon>CS clade</taxon>
        <taxon>Chlamydomonadales</taxon>
        <taxon>Chlamydomonadaceae</taxon>
        <taxon>Chlamydomonas</taxon>
    </lineage>
</organism>
<evidence type="ECO:0000256" key="9">
    <source>
        <dbReference type="ARBA" id="ARBA00022777"/>
    </source>
</evidence>
<dbReference type="ExpressionAtlas" id="A0A2K3DKQ8">
    <property type="expression patterns" value="baseline"/>
</dbReference>
<keyword evidence="8 17" id="KW-0863">Zinc-finger</keyword>
<evidence type="ECO:0000256" key="14">
    <source>
        <dbReference type="ARBA" id="ARBA00024015"/>
    </source>
</evidence>
<dbReference type="KEGG" id="cre:CHLRE_07g343250v5"/>
<evidence type="ECO:0000256" key="12">
    <source>
        <dbReference type="ARBA" id="ARBA00022989"/>
    </source>
</evidence>
<comment type="subcellular location">
    <subcellularLocation>
        <location evidence="1">Plastid</location>
        <location evidence="1">Chloroplast membrane</location>
        <topology evidence="1">Multi-pass membrane protein</topology>
    </subcellularLocation>
</comment>
<dbReference type="InterPro" id="IPR039606">
    <property type="entry name" value="Phytol/farnesol_kinase"/>
</dbReference>
<evidence type="ECO:0000256" key="1">
    <source>
        <dbReference type="ARBA" id="ARBA00004508"/>
    </source>
</evidence>
<evidence type="ECO:0000256" key="7">
    <source>
        <dbReference type="ARBA" id="ARBA00022723"/>
    </source>
</evidence>
<dbReference type="AlphaFoldDB" id="A0A2K3DKQ8"/>
<dbReference type="GO" id="GO:0016301">
    <property type="term" value="F:kinase activity"/>
    <property type="evidence" value="ECO:0000318"/>
    <property type="project" value="GO_Central"/>
</dbReference>
<keyword evidence="7" id="KW-0479">Metal-binding</keyword>
<keyword evidence="6" id="KW-0812">Transmembrane</keyword>
<keyword evidence="12" id="KW-1133">Transmembrane helix</keyword>
<sequence length="1153" mass="121611">MPPRRARVPATLESRIKQGLQYFLNLRENAAADEARAEDLDDAIRVASLELVSSAGILSDIVAAHGWAARTLAVDVMSRPACILFESAANKLEELLSSQSGDPGCDRRDGLVRALLRADTLAVYARLCARTNAPTRRNFGANRMKRDVIYRLLHNLSTIARGVNNSRDNSLRQELISALAHTQLLEHAARALLHAAQSIQPAPSAAAVVAAASGRGPPTESWENVSAAASAFSHTLMFLPGSLEMFSVCPQPREKDICRDAVSDVEALLLLEQVRPLLAGRCVQLVVGWAGLCGAMTLQQQEGAADGGDQQGLVPTASQLRHGLPSELIRPLQLLPQVTLSSPDLSVMACVIVLQVTVSGPCDLAIAQPPVGYDRLPHRQPQPQRPLAGPSAAGSATAEGPAAAPAPASYSAAHAYRLLMELWCGLACDSDRGMRNKLLVAPVMARLLTELRPRQAAVLLPGWWRLLAQDPPMLTLGYRLAQDAGELLRLQLSAPPPAAWAAGVTDAASVAAASVDWPLETAEVQGAEAATAANAAASLARGRDPSFSLRCALDAGLLPAVERCLRAPQAWQQADSASKLLYVVNCVLRYSGVWPAVLARGPLQQAVSLIATLGAAARLLQEKDTSLDVITCASQPGMQMTVECGAWGYLCAYLSVMLEQVADLRALRESSQQQREGQQSSAINATATAAVPTPLHLNSVLEQLVDPKDGSVKPSTCSIAWMAAAGGLPAAGSMADRQQQLLTSFAVYQWLPMLAEETTEVLLRGAADAGRRLSQALLVGHLVMDVLWREERPPAEADEGAGSRNRRQDVAWWEGVTQTGRLQDSMHQITYVLAACPVEPLREHCEQWQQAAVLDLLQSYWTRFAELARVATRARAVRVAKQHQQRQRTDGGLQAGQADGGAGSSTSSLDDSTAQQQQAPPPELVLQCLTPLPVQQLAAAHGRQDMVDYLDAVTEVVREELLIECGGAGAGGSGMRVQGLGSREGGASHASATANRLRAKWVGAVRPRYPWLLSQGEVQAGLHDLMVAEAAAAAAATARGEPAAACGGGDGSGGRSGSSSSNTTSGGGQGSRSGGPVFEHKLCCNPRCCSLDGPSALIAPRSGKTCVRCRAATYCCGACQLADWRERHSGTCNGAAAAAAGEAGTAKAGLKKA</sequence>
<dbReference type="GO" id="GO:0016020">
    <property type="term" value="C:membrane"/>
    <property type="evidence" value="ECO:0007669"/>
    <property type="project" value="UniProtKB-SubCell"/>
</dbReference>
<dbReference type="Pfam" id="PF01753">
    <property type="entry name" value="zf-MYND"/>
    <property type="match status" value="1"/>
</dbReference>
<keyword evidence="13" id="KW-0472">Membrane</keyword>
<feature type="region of interest" description="Disordered" evidence="18">
    <location>
        <begin position="1045"/>
        <end position="1073"/>
    </location>
</feature>
<evidence type="ECO:0000256" key="13">
    <source>
        <dbReference type="ARBA" id="ARBA00023136"/>
    </source>
</evidence>
<feature type="compositionally biased region" description="Gly residues" evidence="18">
    <location>
        <begin position="1046"/>
        <end position="1056"/>
    </location>
</feature>
<gene>
    <name evidence="20" type="ORF">CHLRE_07g343250v5</name>
</gene>
<evidence type="ECO:0000256" key="8">
    <source>
        <dbReference type="ARBA" id="ARBA00022771"/>
    </source>
</evidence>
<proteinExistence type="inferred from homology"/>
<dbReference type="RefSeq" id="XP_042922962.1">
    <property type="nucleotide sequence ID" value="XM_043064394.1"/>
</dbReference>
<keyword evidence="3" id="KW-0150">Chloroplast</keyword>
<keyword evidence="21" id="KW-1185">Reference proteome</keyword>
<feature type="compositionally biased region" description="Low complexity" evidence="18">
    <location>
        <begin position="904"/>
        <end position="918"/>
    </location>
</feature>
<keyword evidence="11" id="KW-0809">Transit peptide</keyword>
<name>A0A2K3DKQ8_CHLRE</name>
<feature type="region of interest" description="Disordered" evidence="18">
    <location>
        <begin position="880"/>
        <end position="920"/>
    </location>
</feature>
<reference evidence="20 21" key="1">
    <citation type="journal article" date="2007" name="Science">
        <title>The Chlamydomonas genome reveals the evolution of key animal and plant functions.</title>
        <authorList>
            <person name="Merchant S.S."/>
            <person name="Prochnik S.E."/>
            <person name="Vallon O."/>
            <person name="Harris E.H."/>
            <person name="Karpowicz S.J."/>
            <person name="Witman G.B."/>
            <person name="Terry A."/>
            <person name="Salamov A."/>
            <person name="Fritz-Laylin L.K."/>
            <person name="Marechal-Drouard L."/>
            <person name="Marshall W.F."/>
            <person name="Qu L.H."/>
            <person name="Nelson D.R."/>
            <person name="Sanderfoot A.A."/>
            <person name="Spalding M.H."/>
            <person name="Kapitonov V.V."/>
            <person name="Ren Q."/>
            <person name="Ferris P."/>
            <person name="Lindquist E."/>
            <person name="Shapiro H."/>
            <person name="Lucas S.M."/>
            <person name="Grimwood J."/>
            <person name="Schmutz J."/>
            <person name="Cardol P."/>
            <person name="Cerutti H."/>
            <person name="Chanfreau G."/>
            <person name="Chen C.L."/>
            <person name="Cognat V."/>
            <person name="Croft M.T."/>
            <person name="Dent R."/>
            <person name="Dutcher S."/>
            <person name="Fernandez E."/>
            <person name="Fukuzawa H."/>
            <person name="Gonzalez-Ballester D."/>
            <person name="Gonzalez-Halphen D."/>
            <person name="Hallmann A."/>
            <person name="Hanikenne M."/>
            <person name="Hippler M."/>
            <person name="Inwood W."/>
            <person name="Jabbari K."/>
            <person name="Kalanon M."/>
            <person name="Kuras R."/>
            <person name="Lefebvre P.A."/>
            <person name="Lemaire S.D."/>
            <person name="Lobanov A.V."/>
            <person name="Lohr M."/>
            <person name="Manuell A."/>
            <person name="Meier I."/>
            <person name="Mets L."/>
            <person name="Mittag M."/>
            <person name="Mittelmeier T."/>
            <person name="Moroney J.V."/>
            <person name="Moseley J."/>
            <person name="Napoli C."/>
            <person name="Nedelcu A.M."/>
            <person name="Niyogi K."/>
            <person name="Novoselov S.V."/>
            <person name="Paulsen I.T."/>
            <person name="Pazour G."/>
            <person name="Purton S."/>
            <person name="Ral J.P."/>
            <person name="Riano-Pachon D.M."/>
            <person name="Riekhof W."/>
            <person name="Rymarquis L."/>
            <person name="Schroda M."/>
            <person name="Stern D."/>
            <person name="Umen J."/>
            <person name="Willows R."/>
            <person name="Wilson N."/>
            <person name="Zimmer S.L."/>
            <person name="Allmer J."/>
            <person name="Balk J."/>
            <person name="Bisova K."/>
            <person name="Chen C.J."/>
            <person name="Elias M."/>
            <person name="Gendler K."/>
            <person name="Hauser C."/>
            <person name="Lamb M.R."/>
            <person name="Ledford H."/>
            <person name="Long J.C."/>
            <person name="Minagawa J."/>
            <person name="Page M.D."/>
            <person name="Pan J."/>
            <person name="Pootakham W."/>
            <person name="Roje S."/>
            <person name="Rose A."/>
            <person name="Stahlberg E."/>
            <person name="Terauchi A.M."/>
            <person name="Yang P."/>
            <person name="Ball S."/>
            <person name="Bowler C."/>
            <person name="Dieckmann C.L."/>
            <person name="Gladyshev V.N."/>
            <person name="Green P."/>
            <person name="Jorgensen R."/>
            <person name="Mayfield S."/>
            <person name="Mueller-Roeber B."/>
            <person name="Rajamani S."/>
            <person name="Sayre R.T."/>
            <person name="Brokstein P."/>
            <person name="Dubchak I."/>
            <person name="Goodstein D."/>
            <person name="Hornick L."/>
            <person name="Huang Y.W."/>
            <person name="Jhaveri J."/>
            <person name="Luo Y."/>
            <person name="Martinez D."/>
            <person name="Ngau W.C."/>
            <person name="Otillar B."/>
            <person name="Poliakov A."/>
            <person name="Porter A."/>
            <person name="Szajkowski L."/>
            <person name="Werner G."/>
            <person name="Zhou K."/>
            <person name="Grigoriev I.V."/>
            <person name="Rokhsar D.S."/>
            <person name="Grossman A.R."/>
        </authorList>
    </citation>
    <scope>NUCLEOTIDE SEQUENCE [LARGE SCALE GENOMIC DNA]</scope>
    <source>
        <strain evidence="21">CC-503</strain>
    </source>
</reference>
<dbReference type="GO" id="GO:0009507">
    <property type="term" value="C:chloroplast"/>
    <property type="evidence" value="ECO:0007669"/>
    <property type="project" value="UniProtKB-SubCell"/>
</dbReference>
<accession>A0A2K3DKQ8</accession>
<dbReference type="PANTHER" id="PTHR32523">
    <property type="entry name" value="PHYTOL KINASE 1, CHLOROPLASTIC"/>
    <property type="match status" value="1"/>
</dbReference>
<keyword evidence="4" id="KW-0934">Plastid</keyword>
<evidence type="ECO:0000256" key="18">
    <source>
        <dbReference type="SAM" id="MobiDB-lite"/>
    </source>
</evidence>
<comment type="pathway">
    <text evidence="14">Cofactor biosynthesis; tocopherol biosynthesis.</text>
</comment>
<evidence type="ECO:0000256" key="6">
    <source>
        <dbReference type="ARBA" id="ARBA00022692"/>
    </source>
</evidence>
<dbReference type="GO" id="GO:0010276">
    <property type="term" value="F:phytol kinase activity"/>
    <property type="evidence" value="ECO:0007669"/>
    <property type="project" value="UniProtKB-EC"/>
</dbReference>
<feature type="domain" description="MYND-type" evidence="19">
    <location>
        <begin position="1089"/>
        <end position="1132"/>
    </location>
</feature>
<dbReference type="Gramene" id="PNW81116">
    <property type="protein sequence ID" value="PNW81116"/>
    <property type="gene ID" value="CHLRE_07g343250v5"/>
</dbReference>
<evidence type="ECO:0000256" key="10">
    <source>
        <dbReference type="ARBA" id="ARBA00022833"/>
    </source>
</evidence>
<comment type="catalytic activity">
    <reaction evidence="16">
        <text>phytol + CTP = phytyl phosphate + CDP + H(+)</text>
        <dbReference type="Rhea" id="RHEA:38055"/>
        <dbReference type="ChEBI" id="CHEBI:15378"/>
        <dbReference type="ChEBI" id="CHEBI:17327"/>
        <dbReference type="ChEBI" id="CHEBI:37563"/>
        <dbReference type="ChEBI" id="CHEBI:58069"/>
        <dbReference type="ChEBI" id="CHEBI:75483"/>
        <dbReference type="EC" id="2.7.1.182"/>
    </reaction>
</comment>